<dbReference type="PANTHER" id="PTHR45947">
    <property type="entry name" value="SULFOQUINOVOSYL TRANSFERASE SQD2"/>
    <property type="match status" value="1"/>
</dbReference>
<evidence type="ECO:0008006" key="5">
    <source>
        <dbReference type="Google" id="ProtNLM"/>
    </source>
</evidence>
<dbReference type="InterPro" id="IPR001296">
    <property type="entry name" value="Glyco_trans_1"/>
</dbReference>
<name>A0A1Q5PA89_9BACT</name>
<feature type="domain" description="Glycosyltransferase subfamily 4-like N-terminal" evidence="2">
    <location>
        <begin position="100"/>
        <end position="210"/>
    </location>
</feature>
<reference evidence="3 4" key="1">
    <citation type="submission" date="2016-03" db="EMBL/GenBank/DDBJ databases">
        <title>Genome sequence of Pontibacter sp. nov., of the family cytophagaceae, isolated from marine sediment of the Yellow Sea, China.</title>
        <authorList>
            <person name="Zhang G."/>
            <person name="Zhang R."/>
        </authorList>
    </citation>
    <scope>NUCLEOTIDE SEQUENCE [LARGE SCALE GENOMIC DNA]</scope>
    <source>
        <strain evidence="3 4">S10-8</strain>
    </source>
</reference>
<accession>A0A1Q5PA89</accession>
<dbReference type="InterPro" id="IPR050194">
    <property type="entry name" value="Glycosyltransferase_grp1"/>
</dbReference>
<dbReference type="SUPFAM" id="SSF53756">
    <property type="entry name" value="UDP-Glycosyltransferase/glycogen phosphorylase"/>
    <property type="match status" value="1"/>
</dbReference>
<dbReference type="Proteomes" id="UP000186551">
    <property type="component" value="Unassembled WGS sequence"/>
</dbReference>
<dbReference type="EMBL" id="LVWA01000010">
    <property type="protein sequence ID" value="OKL39156.1"/>
    <property type="molecule type" value="Genomic_DNA"/>
</dbReference>
<evidence type="ECO:0000259" key="1">
    <source>
        <dbReference type="Pfam" id="PF00534"/>
    </source>
</evidence>
<protein>
    <recommendedName>
        <fullName evidence="5">Glycosyltransferase family 4 protein</fullName>
    </recommendedName>
</protein>
<keyword evidence="4" id="KW-1185">Reference proteome</keyword>
<dbReference type="Pfam" id="PF13439">
    <property type="entry name" value="Glyco_transf_4"/>
    <property type="match status" value="1"/>
</dbReference>
<proteinExistence type="predicted"/>
<feature type="domain" description="Glycosyl transferase family 1" evidence="1">
    <location>
        <begin position="222"/>
        <end position="370"/>
    </location>
</feature>
<organism evidence="3 4">
    <name type="scientific">Pontibacter flavimaris</name>
    <dbReference type="NCBI Taxonomy" id="1797110"/>
    <lineage>
        <taxon>Bacteria</taxon>
        <taxon>Pseudomonadati</taxon>
        <taxon>Bacteroidota</taxon>
        <taxon>Cytophagia</taxon>
        <taxon>Cytophagales</taxon>
        <taxon>Hymenobacteraceae</taxon>
        <taxon>Pontibacter</taxon>
    </lineage>
</organism>
<sequence>MNIFVIPSWFPSKDRPVSGTMIKEQTEAFCRFYPDVNIGISNWGQMEERFLLWSKDHVKNISKLLRAKPKPFKTVLAPNLKVYHHYTFTWTSKLLGGNMLGIIKANLSNIKAFEVEHGPIDIIHAHVGYPAGIIAMRVAERLRKPYCLTERMGPFPWAQTADKNGRLADYYKQPYLRTSANIAVSPFQVEALRKQGIDNIMMIPNFIDENFFKPSPDYHPQSEKFTFFTLSYPSPQKGTDILLQAIKGLSEKNKNILFRIGGSSPYIDGYKRMASELGIQQYVAWLGEINRKEALHEYQFCDAFALPSFYESMGIVYIEALACGKPVIATRCGGPESTVTPLNGLLIEKNNVAELIEAMETLIKRRESYDSNSIRADFLARFSTQAIAPKTFNMYQRIISNSLDKAEL</sequence>
<dbReference type="OrthoDB" id="9795068at2"/>
<evidence type="ECO:0000313" key="3">
    <source>
        <dbReference type="EMBL" id="OKL39156.1"/>
    </source>
</evidence>
<evidence type="ECO:0000313" key="4">
    <source>
        <dbReference type="Proteomes" id="UP000186551"/>
    </source>
</evidence>
<dbReference type="STRING" id="1797110.A3841_04210"/>
<dbReference type="Pfam" id="PF00534">
    <property type="entry name" value="Glycos_transf_1"/>
    <property type="match status" value="1"/>
</dbReference>
<dbReference type="InterPro" id="IPR028098">
    <property type="entry name" value="Glyco_trans_4-like_N"/>
</dbReference>
<dbReference type="GO" id="GO:0016757">
    <property type="term" value="F:glycosyltransferase activity"/>
    <property type="evidence" value="ECO:0007669"/>
    <property type="project" value="InterPro"/>
</dbReference>
<gene>
    <name evidence="3" type="ORF">A3841_04210</name>
</gene>
<dbReference type="PANTHER" id="PTHR45947:SF3">
    <property type="entry name" value="SULFOQUINOVOSYL TRANSFERASE SQD2"/>
    <property type="match status" value="1"/>
</dbReference>
<evidence type="ECO:0000259" key="2">
    <source>
        <dbReference type="Pfam" id="PF13439"/>
    </source>
</evidence>
<dbReference type="Gene3D" id="3.40.50.2000">
    <property type="entry name" value="Glycogen Phosphorylase B"/>
    <property type="match status" value="2"/>
</dbReference>
<dbReference type="AlphaFoldDB" id="A0A1Q5PA89"/>
<dbReference type="RefSeq" id="WP_073854030.1">
    <property type="nucleotide sequence ID" value="NZ_LVWA01000010.1"/>
</dbReference>
<comment type="caution">
    <text evidence="3">The sequence shown here is derived from an EMBL/GenBank/DDBJ whole genome shotgun (WGS) entry which is preliminary data.</text>
</comment>